<proteinExistence type="predicted"/>
<gene>
    <name evidence="2" type="ORF">B0T15DRAFT_570480</name>
</gene>
<sequence length="351" mass="39105">MTELELVKNTVKLSEANENLARHLQMFGGRWWYEDGGCTSIVWWKPLTALIERRAKLIRDIVNSPEATKYRSHKNTQRASRLKDILAVFLPNDTDSKAAKDGVVYDISVIASTAWDVSAKVLEAPITFVFRFNDVNSLFVTEMHEELDSSTDPRQFWNEKCIPRNEHRSQRDQATRRINLKKYGNLLRQGDWWIDNGVKIFYHPRGDILEQDLVVNGAAGPGSDSAPALATSRDPRNSQDGELGLGALRGPAGTSEERRVSDHHRTCANPVGAIGEGSPASTATIDRESVERTGSRHPVGRSEMTETSCRQEAPNPVVFAPLQRPWNAMSTAVSRSMDASGTGPEKVPWRA</sequence>
<feature type="region of interest" description="Disordered" evidence="1">
    <location>
        <begin position="219"/>
        <end position="316"/>
    </location>
</feature>
<evidence type="ECO:0000313" key="2">
    <source>
        <dbReference type="EMBL" id="KAK3309775.1"/>
    </source>
</evidence>
<feature type="compositionally biased region" description="Low complexity" evidence="1">
    <location>
        <begin position="219"/>
        <end position="230"/>
    </location>
</feature>
<protein>
    <submittedName>
        <fullName evidence="2">Uncharacterized protein</fullName>
    </submittedName>
</protein>
<feature type="compositionally biased region" description="Basic and acidic residues" evidence="1">
    <location>
        <begin position="255"/>
        <end position="265"/>
    </location>
</feature>
<feature type="region of interest" description="Disordered" evidence="1">
    <location>
        <begin position="331"/>
        <end position="351"/>
    </location>
</feature>
<name>A0AAJ0H1H9_9PEZI</name>
<comment type="caution">
    <text evidence="2">The sequence shown here is derived from an EMBL/GenBank/DDBJ whole genome shotgun (WGS) entry which is preliminary data.</text>
</comment>
<reference evidence="2" key="1">
    <citation type="journal article" date="2023" name="Mol. Phylogenet. Evol.">
        <title>Genome-scale phylogeny and comparative genomics of the fungal order Sordariales.</title>
        <authorList>
            <person name="Hensen N."/>
            <person name="Bonometti L."/>
            <person name="Westerberg I."/>
            <person name="Brannstrom I.O."/>
            <person name="Guillou S."/>
            <person name="Cros-Aarteil S."/>
            <person name="Calhoun S."/>
            <person name="Haridas S."/>
            <person name="Kuo A."/>
            <person name="Mondo S."/>
            <person name="Pangilinan J."/>
            <person name="Riley R."/>
            <person name="LaButti K."/>
            <person name="Andreopoulos B."/>
            <person name="Lipzen A."/>
            <person name="Chen C."/>
            <person name="Yan M."/>
            <person name="Daum C."/>
            <person name="Ng V."/>
            <person name="Clum A."/>
            <person name="Steindorff A."/>
            <person name="Ohm R.A."/>
            <person name="Martin F."/>
            <person name="Silar P."/>
            <person name="Natvig D.O."/>
            <person name="Lalanne C."/>
            <person name="Gautier V."/>
            <person name="Ament-Velasquez S.L."/>
            <person name="Kruys A."/>
            <person name="Hutchinson M.I."/>
            <person name="Powell A.J."/>
            <person name="Barry K."/>
            <person name="Miller A.N."/>
            <person name="Grigoriev I.V."/>
            <person name="Debuchy R."/>
            <person name="Gladieux P."/>
            <person name="Hiltunen Thoren M."/>
            <person name="Johannesson H."/>
        </authorList>
    </citation>
    <scope>NUCLEOTIDE SEQUENCE</scope>
    <source>
        <strain evidence="2">CBS 333.67</strain>
    </source>
</reference>
<evidence type="ECO:0000256" key="1">
    <source>
        <dbReference type="SAM" id="MobiDB-lite"/>
    </source>
</evidence>
<dbReference type="GeneID" id="87889667"/>
<dbReference type="RefSeq" id="XP_062725555.1">
    <property type="nucleotide sequence ID" value="XM_062870838.1"/>
</dbReference>
<dbReference type="EMBL" id="JAUDZG010000001">
    <property type="protein sequence ID" value="KAK3309775.1"/>
    <property type="molecule type" value="Genomic_DNA"/>
</dbReference>
<evidence type="ECO:0000313" key="3">
    <source>
        <dbReference type="Proteomes" id="UP001273166"/>
    </source>
</evidence>
<reference evidence="2" key="2">
    <citation type="submission" date="2023-06" db="EMBL/GenBank/DDBJ databases">
        <authorList>
            <consortium name="Lawrence Berkeley National Laboratory"/>
            <person name="Mondo S.J."/>
            <person name="Hensen N."/>
            <person name="Bonometti L."/>
            <person name="Westerberg I."/>
            <person name="Brannstrom I.O."/>
            <person name="Guillou S."/>
            <person name="Cros-Aarteil S."/>
            <person name="Calhoun S."/>
            <person name="Haridas S."/>
            <person name="Kuo A."/>
            <person name="Pangilinan J."/>
            <person name="Riley R."/>
            <person name="Labutti K."/>
            <person name="Andreopoulos B."/>
            <person name="Lipzen A."/>
            <person name="Chen C."/>
            <person name="Yanf M."/>
            <person name="Daum C."/>
            <person name="Ng V."/>
            <person name="Clum A."/>
            <person name="Steindorff A."/>
            <person name="Ohm R."/>
            <person name="Martin F."/>
            <person name="Silar P."/>
            <person name="Natvig D."/>
            <person name="Lalanne C."/>
            <person name="Gautier V."/>
            <person name="Ament-Velasquez S.L."/>
            <person name="Kruys A."/>
            <person name="Hutchinson M.I."/>
            <person name="Powell A.J."/>
            <person name="Barry K."/>
            <person name="Miller A.N."/>
            <person name="Grigoriev I.V."/>
            <person name="Debuchy R."/>
            <person name="Gladieux P."/>
            <person name="Thoren M.H."/>
            <person name="Johannesson H."/>
        </authorList>
    </citation>
    <scope>NUCLEOTIDE SEQUENCE</scope>
    <source>
        <strain evidence="2">CBS 333.67</strain>
    </source>
</reference>
<dbReference type="AlphaFoldDB" id="A0AAJ0H1H9"/>
<keyword evidence="3" id="KW-1185">Reference proteome</keyword>
<dbReference type="Proteomes" id="UP001273166">
    <property type="component" value="Unassembled WGS sequence"/>
</dbReference>
<organism evidence="2 3">
    <name type="scientific">Chaetomium strumarium</name>
    <dbReference type="NCBI Taxonomy" id="1170767"/>
    <lineage>
        <taxon>Eukaryota</taxon>
        <taxon>Fungi</taxon>
        <taxon>Dikarya</taxon>
        <taxon>Ascomycota</taxon>
        <taxon>Pezizomycotina</taxon>
        <taxon>Sordariomycetes</taxon>
        <taxon>Sordariomycetidae</taxon>
        <taxon>Sordariales</taxon>
        <taxon>Chaetomiaceae</taxon>
        <taxon>Chaetomium</taxon>
    </lineage>
</organism>
<feature type="compositionally biased region" description="Basic and acidic residues" evidence="1">
    <location>
        <begin position="285"/>
        <end position="294"/>
    </location>
</feature>
<accession>A0AAJ0H1H9</accession>